<gene>
    <name evidence="2" type="ORF">PVAP13_9NG553214</name>
</gene>
<name>A0A8T0MV66_PANVG</name>
<dbReference type="Proteomes" id="UP000823388">
    <property type="component" value="Chromosome 9N"/>
</dbReference>
<feature type="non-terminal residue" evidence="2">
    <location>
        <position position="1"/>
    </location>
</feature>
<evidence type="ECO:0000256" key="1">
    <source>
        <dbReference type="SAM" id="MobiDB-lite"/>
    </source>
</evidence>
<protein>
    <submittedName>
        <fullName evidence="2">Uncharacterized protein</fullName>
    </submittedName>
</protein>
<sequence>VGARAPSRGARGGTRRPGALAGAAHAPACRLPHQLPPARRTRSRRPAGPTGLLAPRGHRPPDATVTQGGRHEPLRGRAARALPFLLLPHRPLPLREAGKGAAAGRKPRVFLPRPASSALPAGPRIRTPRRRRLAPSLSR</sequence>
<feature type="non-terminal residue" evidence="2">
    <location>
        <position position="139"/>
    </location>
</feature>
<reference evidence="2" key="1">
    <citation type="submission" date="2020-05" db="EMBL/GenBank/DDBJ databases">
        <title>WGS assembly of Panicum virgatum.</title>
        <authorList>
            <person name="Lovell J.T."/>
            <person name="Jenkins J."/>
            <person name="Shu S."/>
            <person name="Juenger T.E."/>
            <person name="Schmutz J."/>
        </authorList>
    </citation>
    <scope>NUCLEOTIDE SEQUENCE</scope>
    <source>
        <strain evidence="2">AP13</strain>
    </source>
</reference>
<evidence type="ECO:0000313" key="3">
    <source>
        <dbReference type="Proteomes" id="UP000823388"/>
    </source>
</evidence>
<organism evidence="2 3">
    <name type="scientific">Panicum virgatum</name>
    <name type="common">Blackwell switchgrass</name>
    <dbReference type="NCBI Taxonomy" id="38727"/>
    <lineage>
        <taxon>Eukaryota</taxon>
        <taxon>Viridiplantae</taxon>
        <taxon>Streptophyta</taxon>
        <taxon>Embryophyta</taxon>
        <taxon>Tracheophyta</taxon>
        <taxon>Spermatophyta</taxon>
        <taxon>Magnoliopsida</taxon>
        <taxon>Liliopsida</taxon>
        <taxon>Poales</taxon>
        <taxon>Poaceae</taxon>
        <taxon>PACMAD clade</taxon>
        <taxon>Panicoideae</taxon>
        <taxon>Panicodae</taxon>
        <taxon>Paniceae</taxon>
        <taxon>Panicinae</taxon>
        <taxon>Panicum</taxon>
        <taxon>Panicum sect. Hiantes</taxon>
    </lineage>
</organism>
<dbReference type="AlphaFoldDB" id="A0A8T0MV66"/>
<evidence type="ECO:0000313" key="2">
    <source>
        <dbReference type="EMBL" id="KAG2540433.1"/>
    </source>
</evidence>
<feature type="region of interest" description="Disordered" evidence="1">
    <location>
        <begin position="1"/>
        <end position="74"/>
    </location>
</feature>
<proteinExistence type="predicted"/>
<feature type="region of interest" description="Disordered" evidence="1">
    <location>
        <begin position="97"/>
        <end position="139"/>
    </location>
</feature>
<keyword evidence="3" id="KW-1185">Reference proteome</keyword>
<comment type="caution">
    <text evidence="2">The sequence shown here is derived from an EMBL/GenBank/DDBJ whole genome shotgun (WGS) entry which is preliminary data.</text>
</comment>
<accession>A0A8T0MV66</accession>
<dbReference type="EMBL" id="CM029054">
    <property type="protein sequence ID" value="KAG2540433.1"/>
    <property type="molecule type" value="Genomic_DNA"/>
</dbReference>
<feature type="compositionally biased region" description="Low complexity" evidence="1">
    <location>
        <begin position="16"/>
        <end position="38"/>
    </location>
</feature>